<feature type="transmembrane region" description="Helical" evidence="1">
    <location>
        <begin position="345"/>
        <end position="365"/>
    </location>
</feature>
<feature type="transmembrane region" description="Helical" evidence="1">
    <location>
        <begin position="213"/>
        <end position="233"/>
    </location>
</feature>
<dbReference type="Proteomes" id="UP000358159">
    <property type="component" value="Unassembled WGS sequence"/>
</dbReference>
<gene>
    <name evidence="2" type="ORF">F7D42_03995</name>
</gene>
<feature type="transmembrane region" description="Helical" evidence="1">
    <location>
        <begin position="171"/>
        <end position="201"/>
    </location>
</feature>
<evidence type="ECO:0000313" key="2">
    <source>
        <dbReference type="EMBL" id="MQO54886.1"/>
    </source>
</evidence>
<proteinExistence type="predicted"/>
<protein>
    <submittedName>
        <fullName evidence="2">Oligosaccharide repeat unit polymerase</fullName>
    </submittedName>
</protein>
<sequence length="395" mass="44935">MLIAVLILALIMTSIGWHLSHDIFSPYVAVPGVWAIAILIYYFLPNTFYPVHNKFPYTLAIWLVGFFISSITCEFLTPSASIASVLRQPSQKVLYIYTAITCISIPIVCGIIIKQALLEDPENIFRYMRIMNTGIDENIEMPNLGILIYFVALAFIMLFYALIYFKSKTMIILITILNLLVATVTMAKTTFLSIMFSALYLCYVQGKIKIRHLVYGLLAFILLSFGVQSLRAVGEDLETNSFLALYLSSSIVAFDYYTIPFSSEHLGMHTFRILYAIGHTLGITEPPTETILEFVSIPDMTNTYTNMYPFYEDFGNIGVFVFSIVYGIFYGFLYKKSRTGGKIQLVLYAIFLTFVLMEFIGEFIFTNMSVTIQYIVFATLPFLFSKQNTSKYSTK</sequence>
<name>A0A6A7VJ98_9BACT</name>
<keyword evidence="1" id="KW-1133">Transmembrane helix</keyword>
<feature type="transmembrane region" description="Helical" evidence="1">
    <location>
        <begin position="26"/>
        <end position="44"/>
    </location>
</feature>
<evidence type="ECO:0000256" key="1">
    <source>
        <dbReference type="SAM" id="Phobius"/>
    </source>
</evidence>
<reference evidence="2 3" key="1">
    <citation type="submission" date="2019-09" db="EMBL/GenBank/DDBJ databases">
        <title>Distinct polysaccharide growth profiles of human intestinal Prevotella copri isolates.</title>
        <authorList>
            <person name="Fehlner-Peach H."/>
            <person name="Magnabosco C."/>
            <person name="Raghavan V."/>
            <person name="Scher J.U."/>
            <person name="Tett A."/>
            <person name="Cox L.M."/>
            <person name="Gottsegen C."/>
            <person name="Watters A."/>
            <person name="Wiltshire- Gordon J.D."/>
            <person name="Segata N."/>
            <person name="Bonneau R."/>
            <person name="Littman D.R."/>
        </authorList>
    </citation>
    <scope>NUCLEOTIDE SEQUENCE [LARGE SCALE GENOMIC DNA]</scope>
    <source>
        <strain evidence="2 3">BVe41219</strain>
    </source>
</reference>
<keyword evidence="1" id="KW-0812">Transmembrane</keyword>
<dbReference type="NCBIfam" id="TIGR04370">
    <property type="entry name" value="glyco_rpt_poly"/>
    <property type="match status" value="1"/>
</dbReference>
<comment type="caution">
    <text evidence="2">The sequence shown here is derived from an EMBL/GenBank/DDBJ whole genome shotgun (WGS) entry which is preliminary data.</text>
</comment>
<keyword evidence="1" id="KW-0472">Membrane</keyword>
<dbReference type="RefSeq" id="WP_153095231.1">
    <property type="nucleotide sequence ID" value="NZ_JAHOMZ010000004.1"/>
</dbReference>
<accession>A0A6A7VJ98</accession>
<feature type="transmembrane region" description="Helical" evidence="1">
    <location>
        <begin position="56"/>
        <end position="82"/>
    </location>
</feature>
<evidence type="ECO:0000313" key="3">
    <source>
        <dbReference type="Proteomes" id="UP000358159"/>
    </source>
</evidence>
<feature type="transmembrane region" description="Helical" evidence="1">
    <location>
        <begin position="371"/>
        <end position="389"/>
    </location>
</feature>
<feature type="transmembrane region" description="Helical" evidence="1">
    <location>
        <begin position="94"/>
        <end position="113"/>
    </location>
</feature>
<feature type="transmembrane region" description="Helical" evidence="1">
    <location>
        <begin position="314"/>
        <end position="333"/>
    </location>
</feature>
<dbReference type="AlphaFoldDB" id="A0A6A7VJ98"/>
<feature type="transmembrane region" description="Helical" evidence="1">
    <location>
        <begin position="146"/>
        <end position="165"/>
    </location>
</feature>
<dbReference type="EMBL" id="VZAZ01000016">
    <property type="protein sequence ID" value="MQO54886.1"/>
    <property type="molecule type" value="Genomic_DNA"/>
</dbReference>
<organism evidence="2 3">
    <name type="scientific">Segatella copri</name>
    <dbReference type="NCBI Taxonomy" id="165179"/>
    <lineage>
        <taxon>Bacteria</taxon>
        <taxon>Pseudomonadati</taxon>
        <taxon>Bacteroidota</taxon>
        <taxon>Bacteroidia</taxon>
        <taxon>Bacteroidales</taxon>
        <taxon>Prevotellaceae</taxon>
        <taxon>Segatella</taxon>
    </lineage>
</organism>